<keyword evidence="2" id="KW-0812">Transmembrane</keyword>
<dbReference type="PRINTS" id="PR00702">
    <property type="entry name" value="ACRIFLAVINRP"/>
</dbReference>
<organism evidence="3 4">
    <name type="scientific">Epilithonimonas hungarica</name>
    <dbReference type="NCBI Taxonomy" id="454006"/>
    <lineage>
        <taxon>Bacteria</taxon>
        <taxon>Pseudomonadati</taxon>
        <taxon>Bacteroidota</taxon>
        <taxon>Flavobacteriia</taxon>
        <taxon>Flavobacteriales</taxon>
        <taxon>Weeksellaceae</taxon>
        <taxon>Chryseobacterium group</taxon>
        <taxon>Epilithonimonas</taxon>
    </lineage>
</organism>
<dbReference type="PANTHER" id="PTHR32063:SF18">
    <property type="entry name" value="CATION EFFLUX SYSTEM PROTEIN"/>
    <property type="match status" value="1"/>
</dbReference>
<evidence type="ECO:0000313" key="4">
    <source>
        <dbReference type="Proteomes" id="UP000199203"/>
    </source>
</evidence>
<dbReference type="OrthoDB" id="9757876at2"/>
<name>A0A1G7S8M0_9FLAO</name>
<feature type="transmembrane region" description="Helical" evidence="2">
    <location>
        <begin position="870"/>
        <end position="887"/>
    </location>
</feature>
<feature type="transmembrane region" description="Helical" evidence="2">
    <location>
        <begin position="394"/>
        <end position="418"/>
    </location>
</feature>
<accession>A0A1G7S8M0</accession>
<dbReference type="InterPro" id="IPR001036">
    <property type="entry name" value="Acrflvin-R"/>
</dbReference>
<dbReference type="AlphaFoldDB" id="A0A1G7S8M0"/>
<evidence type="ECO:0000313" key="3">
    <source>
        <dbReference type="EMBL" id="SDG19343.1"/>
    </source>
</evidence>
<dbReference type="Proteomes" id="UP000199203">
    <property type="component" value="Unassembled WGS sequence"/>
</dbReference>
<feature type="transmembrane region" description="Helical" evidence="2">
    <location>
        <begin position="972"/>
        <end position="988"/>
    </location>
</feature>
<dbReference type="SUPFAM" id="SSF82866">
    <property type="entry name" value="Multidrug efflux transporter AcrB transmembrane domain"/>
    <property type="match status" value="2"/>
</dbReference>
<dbReference type="SUPFAM" id="SSF82714">
    <property type="entry name" value="Multidrug efflux transporter AcrB TolC docking domain, DN and DC subdomains"/>
    <property type="match status" value="1"/>
</dbReference>
<dbReference type="Gene3D" id="3.30.2090.10">
    <property type="entry name" value="Multidrug efflux transporter AcrB TolC docking domain, DN and DC subdomains"/>
    <property type="match status" value="2"/>
</dbReference>
<feature type="coiled-coil region" evidence="1">
    <location>
        <begin position="152"/>
        <end position="179"/>
    </location>
</feature>
<feature type="transmembrane region" description="Helical" evidence="2">
    <location>
        <begin position="20"/>
        <end position="37"/>
    </location>
</feature>
<dbReference type="GO" id="GO:0005886">
    <property type="term" value="C:plasma membrane"/>
    <property type="evidence" value="ECO:0007669"/>
    <property type="project" value="TreeGrafter"/>
</dbReference>
<dbReference type="GO" id="GO:0042910">
    <property type="term" value="F:xenobiotic transmembrane transporter activity"/>
    <property type="evidence" value="ECO:0007669"/>
    <property type="project" value="TreeGrafter"/>
</dbReference>
<dbReference type="EMBL" id="FNBH01000003">
    <property type="protein sequence ID" value="SDG19343.1"/>
    <property type="molecule type" value="Genomic_DNA"/>
</dbReference>
<feature type="transmembrane region" description="Helical" evidence="2">
    <location>
        <begin position="342"/>
        <end position="361"/>
    </location>
</feature>
<feature type="transmembrane region" description="Helical" evidence="2">
    <location>
        <begin position="1000"/>
        <end position="1023"/>
    </location>
</feature>
<keyword evidence="2" id="KW-0472">Membrane</keyword>
<feature type="transmembrane region" description="Helical" evidence="2">
    <location>
        <begin position="538"/>
        <end position="557"/>
    </location>
</feature>
<feature type="transmembrane region" description="Helical" evidence="2">
    <location>
        <begin position="438"/>
        <end position="458"/>
    </location>
</feature>
<sequence>MEHKKEHTGLIAMAMKYNKIVLLLISTFVLCGFFALYKMPKQEFPIFTIRQGVVVGVYPGATSAEVEEQLTKPLEKFLFTYKEVKKSKTYSQSRDGIVYVFVELNDDVQNKDEVWSKIKHGLSTFKMQLPSGVLALIANDDFGDTSALLIALESDTKTYRQLKDYVEALENKLRTVESVSNLRRYGVQNEQLSIYVDKEKVASYGINIYSLYQTLLTKGMVGPSGNIDNDEMVVPIHITRPFSSERDLEEQIVYSDPQGNHIRLKDVAQVVREYPEASSYTISNGKKCLILSTEMREGYNIVQYGKDVEVVMKAFEKTLPDDVKVFRIADQPEVVDASINTFLKELAIAIAAVVLVVMFLLPIRVAGVAASTIPVSIFISLALMYAFGIELNTVTLAALVVVLGMIVDNSIVIVDSYLEKLDEGIPRWDAAIESAQEYFKAILSATLAIGITFFPFLFTLTGQMYDFVLAFPWTILITLGVSLAVAVLFVPYLQYLIVTKGLHSEQTKVKKNKSFLDYVQFVYDKLLEKVFQFPKTSFLIGVLSVIGGVAMFINLPLKLMPVAERNQFAVEIYLPQASSLEQTEKVANDMNQVLGKDKRVKSITAFMGSGSPRFQTTYAPKIGGSNFAQFIVNTESSEATEEILDEYATKYAHYYPNAFVKFKQLDYQIGVDADVEVRLSGDNIADLKEVAGKIQSAAGKMDEPIRIYTNYEEVLPDILVALNPVESNRLGISEGILGVGLASRFGGLPITTLWENDYQIPVVLKSKWEHKDAVAGDVENEYISGLFSPAVPLRQVAKVTTEWNEGQIVRRNGVRTLSVYIDLKRGEKVGAMQTKIENLVNGMQDEIKDKNITVTYGGVKDFNDETIPKIVSALIMSIAIIFFILVFHFKKVSLASLVFASTAFSIFGAAFGIWVMGLDFSVTAVLGLVSLIGIIVRNGIIMYDYIEELRHKHNMPVLEACIDAGKRRMRPILLTCLAASMGVIPMIISKSPLWAPMGTVIFFGTLISMVFILTMLPLIYWLAYKNEGPKNATI</sequence>
<feature type="transmembrane region" description="Helical" evidence="2">
    <location>
        <begin position="368"/>
        <end position="388"/>
    </location>
</feature>
<protein>
    <submittedName>
        <fullName evidence="3">Multidrug efflux pump subunit AcrB</fullName>
    </submittedName>
</protein>
<reference evidence="4" key="1">
    <citation type="submission" date="2016-10" db="EMBL/GenBank/DDBJ databases">
        <authorList>
            <person name="Varghese N."/>
            <person name="Submissions S."/>
        </authorList>
    </citation>
    <scope>NUCLEOTIDE SEQUENCE [LARGE SCALE GENOMIC DNA]</scope>
    <source>
        <strain evidence="4">DSM 19684</strain>
    </source>
</reference>
<keyword evidence="4" id="KW-1185">Reference proteome</keyword>
<keyword evidence="2" id="KW-1133">Transmembrane helix</keyword>
<dbReference type="STRING" id="454006.SAMN05421825_2904"/>
<feature type="transmembrane region" description="Helical" evidence="2">
    <location>
        <begin position="470"/>
        <end position="493"/>
    </location>
</feature>
<dbReference type="Gene3D" id="3.30.70.1320">
    <property type="entry name" value="Multidrug efflux transporter AcrB pore domain like"/>
    <property type="match status" value="1"/>
</dbReference>
<feature type="transmembrane region" description="Helical" evidence="2">
    <location>
        <begin position="922"/>
        <end position="946"/>
    </location>
</feature>
<gene>
    <name evidence="3" type="ORF">SAMN05421825_2904</name>
</gene>
<dbReference type="SUPFAM" id="SSF82693">
    <property type="entry name" value="Multidrug efflux transporter AcrB pore domain, PN1, PN2, PC1 and PC2 subdomains"/>
    <property type="match status" value="3"/>
</dbReference>
<feature type="transmembrane region" description="Helical" evidence="2">
    <location>
        <begin position="894"/>
        <end position="916"/>
    </location>
</feature>
<evidence type="ECO:0000256" key="2">
    <source>
        <dbReference type="SAM" id="Phobius"/>
    </source>
</evidence>
<dbReference type="Gene3D" id="1.20.1640.10">
    <property type="entry name" value="Multidrug efflux transporter AcrB transmembrane domain"/>
    <property type="match status" value="2"/>
</dbReference>
<proteinExistence type="predicted"/>
<dbReference type="Gene3D" id="3.30.70.1430">
    <property type="entry name" value="Multidrug efflux transporter AcrB pore domain"/>
    <property type="match status" value="2"/>
</dbReference>
<dbReference type="Pfam" id="PF00873">
    <property type="entry name" value="ACR_tran"/>
    <property type="match status" value="1"/>
</dbReference>
<keyword evidence="1" id="KW-0175">Coiled coil</keyword>
<dbReference type="Gene3D" id="3.30.70.1440">
    <property type="entry name" value="Multidrug efflux transporter AcrB pore domain"/>
    <property type="match status" value="1"/>
</dbReference>
<dbReference type="RefSeq" id="WP_089874119.1">
    <property type="nucleotide sequence ID" value="NZ_FNBH01000003.1"/>
</dbReference>
<dbReference type="InterPro" id="IPR027463">
    <property type="entry name" value="AcrB_DN_DC_subdom"/>
</dbReference>
<dbReference type="PANTHER" id="PTHR32063">
    <property type="match status" value="1"/>
</dbReference>
<evidence type="ECO:0000256" key="1">
    <source>
        <dbReference type="SAM" id="Coils"/>
    </source>
</evidence>